<dbReference type="Gene3D" id="1.10.287.2900">
    <property type="match status" value="1"/>
</dbReference>
<dbReference type="InterPro" id="IPR052848">
    <property type="entry name" value="CHCH_domain-containing_protein"/>
</dbReference>
<feature type="domain" description="CHCH" evidence="2">
    <location>
        <begin position="20"/>
        <end position="53"/>
    </location>
</feature>
<gene>
    <name evidence="3" type="ORF">MDA_GLEAN10004131</name>
</gene>
<evidence type="ECO:0000259" key="2">
    <source>
        <dbReference type="Pfam" id="PF06747"/>
    </source>
</evidence>
<dbReference type="PANTHER" id="PTHR47106">
    <property type="entry name" value="COILED-COIL-HELIX-COILED-COIL-HELIX DOMAIN-CONTAINING PROTEIN 5"/>
    <property type="match status" value="1"/>
</dbReference>
<reference evidence="4" key="1">
    <citation type="journal article" date="2013" name="Science">
        <title>Comparative analysis of bat genomes provides insight into the evolution of flight and immunity.</title>
        <authorList>
            <person name="Zhang G."/>
            <person name="Cowled C."/>
            <person name="Shi Z."/>
            <person name="Huang Z."/>
            <person name="Bishop-Lilly K.A."/>
            <person name="Fang X."/>
            <person name="Wynne J.W."/>
            <person name="Xiong Z."/>
            <person name="Baker M.L."/>
            <person name="Zhao W."/>
            <person name="Tachedjian M."/>
            <person name="Zhu Y."/>
            <person name="Zhou P."/>
            <person name="Jiang X."/>
            <person name="Ng J."/>
            <person name="Yang L."/>
            <person name="Wu L."/>
            <person name="Xiao J."/>
            <person name="Feng Y."/>
            <person name="Chen Y."/>
            <person name="Sun X."/>
            <person name="Zhang Y."/>
            <person name="Marsh G.A."/>
            <person name="Crameri G."/>
            <person name="Broder C.C."/>
            <person name="Frey K.G."/>
            <person name="Wang L.F."/>
            <person name="Wang J."/>
        </authorList>
    </citation>
    <scope>NUCLEOTIDE SEQUENCE [LARGE SCALE GENOMIC DNA]</scope>
</reference>
<evidence type="ECO:0000313" key="3">
    <source>
        <dbReference type="EMBL" id="ELK30391.1"/>
    </source>
</evidence>
<name>L5LWC2_MYODS</name>
<dbReference type="Proteomes" id="UP000010556">
    <property type="component" value="Unassembled WGS sequence"/>
</dbReference>
<proteinExistence type="predicted"/>
<keyword evidence="1" id="KW-1015">Disulfide bond</keyword>
<dbReference type="Pfam" id="PF06747">
    <property type="entry name" value="CHCH"/>
    <property type="match status" value="1"/>
</dbReference>
<dbReference type="PROSITE" id="PS51808">
    <property type="entry name" value="CHCH"/>
    <property type="match status" value="1"/>
</dbReference>
<dbReference type="GO" id="GO:0005758">
    <property type="term" value="C:mitochondrial intermembrane space"/>
    <property type="evidence" value="ECO:0007669"/>
    <property type="project" value="TreeGrafter"/>
</dbReference>
<evidence type="ECO:0000256" key="1">
    <source>
        <dbReference type="ARBA" id="ARBA00023157"/>
    </source>
</evidence>
<dbReference type="InterPro" id="IPR010625">
    <property type="entry name" value="CHCH"/>
</dbReference>
<sequence length="95" mass="10588">MSIARCTSNHPIIRQIRQACAEPFEAFEECLRQNEAATGNCAEQVRRFLQCAEQVQPASPPASVQSTQHIPTSGYACAGWFDSFMQTCHHDKLFG</sequence>
<evidence type="ECO:0000313" key="4">
    <source>
        <dbReference type="Proteomes" id="UP000010556"/>
    </source>
</evidence>
<dbReference type="GO" id="GO:0045333">
    <property type="term" value="P:cellular respiration"/>
    <property type="evidence" value="ECO:0007669"/>
    <property type="project" value="TreeGrafter"/>
</dbReference>
<dbReference type="eggNOG" id="ENOG502S5BR">
    <property type="taxonomic scope" value="Eukaryota"/>
</dbReference>
<organism evidence="3 4">
    <name type="scientific">Myotis davidii</name>
    <name type="common">David's myotis</name>
    <dbReference type="NCBI Taxonomy" id="225400"/>
    <lineage>
        <taxon>Eukaryota</taxon>
        <taxon>Metazoa</taxon>
        <taxon>Chordata</taxon>
        <taxon>Craniata</taxon>
        <taxon>Vertebrata</taxon>
        <taxon>Euteleostomi</taxon>
        <taxon>Mammalia</taxon>
        <taxon>Eutheria</taxon>
        <taxon>Laurasiatheria</taxon>
        <taxon>Chiroptera</taxon>
        <taxon>Yangochiroptera</taxon>
        <taxon>Vespertilionidae</taxon>
        <taxon>Myotis</taxon>
    </lineage>
</organism>
<dbReference type="EMBL" id="KB107086">
    <property type="protein sequence ID" value="ELK30391.1"/>
    <property type="molecule type" value="Genomic_DNA"/>
</dbReference>
<protein>
    <submittedName>
        <fullName evidence="3">Coiled-coil-helix-coiled-coil-helix domain-containing protein 5</fullName>
    </submittedName>
</protein>
<dbReference type="AlphaFoldDB" id="L5LWC2"/>
<dbReference type="PANTHER" id="PTHR47106:SF1">
    <property type="entry name" value="COILED-COIL-HELIX-COILED-COIL-HELIX DOMAIN-CONTAINING PROTEIN 5"/>
    <property type="match status" value="1"/>
</dbReference>
<accession>L5LWC2</accession>
<keyword evidence="4" id="KW-1185">Reference proteome</keyword>